<reference evidence="2 3" key="1">
    <citation type="journal article" date="2012" name="J. Virol.">
        <title>Genome Sequence of Cronobacter sakazakii Myovirus vB_CsaM_GAP31.</title>
        <authorList>
            <person name="Abbasifar R."/>
            <person name="Kropinski A.M."/>
            <person name="Sabour P.M."/>
            <person name="Ackermann H.W."/>
            <person name="Alanis Villa A."/>
            <person name="Abbasifar A."/>
            <person name="Griffiths M.W."/>
        </authorList>
    </citation>
    <scope>NUCLEOTIDE SEQUENCE [LARGE SCALE GENOMIC DNA]</scope>
</reference>
<name>K4F662_9CAUD</name>
<feature type="compositionally biased region" description="Basic and acidic residues" evidence="1">
    <location>
        <begin position="34"/>
        <end position="55"/>
    </location>
</feature>
<protein>
    <submittedName>
        <fullName evidence="2">Uncharacterized protein</fullName>
    </submittedName>
</protein>
<gene>
    <name evidence="2" type="ORF">GAP31_187</name>
</gene>
<feature type="region of interest" description="Disordered" evidence="1">
    <location>
        <begin position="11"/>
        <end position="55"/>
    </location>
</feature>
<dbReference type="Proteomes" id="UP000000458">
    <property type="component" value="Segment"/>
</dbReference>
<organism evidence="2 3">
    <name type="scientific">Cronobacter phage vB_CsaM_GAP31</name>
    <dbReference type="NCBI Taxonomy" id="1141135"/>
    <lineage>
        <taxon>Viruses</taxon>
        <taxon>Duplodnaviria</taxon>
        <taxon>Heunggongvirae</taxon>
        <taxon>Uroviricota</taxon>
        <taxon>Caudoviricetes</taxon>
        <taxon>Vequintavirinae</taxon>
        <taxon>Seunavirus</taxon>
        <taxon>Seunavirus GAP31</taxon>
    </lineage>
</organism>
<dbReference type="RefSeq" id="YP_006987023.1">
    <property type="nucleotide sequence ID" value="NC_019400.1"/>
</dbReference>
<dbReference type="GeneID" id="13993587"/>
<dbReference type="OrthoDB" id="28888at10239"/>
<evidence type="ECO:0000256" key="1">
    <source>
        <dbReference type="SAM" id="MobiDB-lite"/>
    </source>
</evidence>
<evidence type="ECO:0000313" key="3">
    <source>
        <dbReference type="Proteomes" id="UP000000458"/>
    </source>
</evidence>
<dbReference type="KEGG" id="vg:13993587"/>
<keyword evidence="3" id="KW-1185">Reference proteome</keyword>
<evidence type="ECO:0000313" key="2">
    <source>
        <dbReference type="EMBL" id="AFC21368.1"/>
    </source>
</evidence>
<feature type="compositionally biased region" description="Polar residues" evidence="1">
    <location>
        <begin position="15"/>
        <end position="33"/>
    </location>
</feature>
<proteinExistence type="predicted"/>
<sequence>MNKIYDFFGIGKPKSMSSNWDSRMDSSVGNSNSVHDRYDVSLGLHKETKKDSKND</sequence>
<dbReference type="EMBL" id="JN882284">
    <property type="protein sequence ID" value="AFC21368.1"/>
    <property type="molecule type" value="Genomic_DNA"/>
</dbReference>
<accession>K4F662</accession>